<evidence type="ECO:0000313" key="7">
    <source>
        <dbReference type="EMBL" id="GBG84468.1"/>
    </source>
</evidence>
<dbReference type="AlphaFoldDB" id="A0A388LQ58"/>
<evidence type="ECO:0000313" key="8">
    <source>
        <dbReference type="Proteomes" id="UP000265515"/>
    </source>
</evidence>
<evidence type="ECO:0000256" key="6">
    <source>
        <dbReference type="ARBA" id="ARBA00022694"/>
    </source>
</evidence>
<keyword evidence="6" id="KW-0819">tRNA processing</keyword>
<dbReference type="PROSITE" id="PS51625">
    <property type="entry name" value="SAM_MT_TRMB"/>
    <property type="match status" value="1"/>
</dbReference>
<keyword evidence="8" id="KW-1185">Reference proteome</keyword>
<sequence>MLLREMEYRLNVFRRLTATCFDKYAGRVIPPSTASFLSVKRIPFTSLLPAIAAGNHKRSLMVAVGAAQLLEHLPLAQGFTHSAGSRRRHDACCRWSNHLEQKSVAPPSAFHEVGGIQEQAAYCRAQARQQLVSAKEFFSSAANRVLSSSSLRRCERQCGLTSPASVKASLLSLFLDHLFLENWNKPNLRGTVVIIKAQQGNEGNSAHVDESPTVKSWVRQGNPEVRTRGDARGIRTEAGLRQDKTGDGTQIGGGEALSPKRLEGVEGEGTDEYADVKRILHQREVQKKRVGWSRERIPYRGGDRRPRWRLVKTNVCIEDPFEELNLRGIQRQVGGIRVRQHVNPLKASLQVQVEPPKWEETFRNPCLPLVVDIGSGSGRFVMVLAKRNKGRVNYLGLEIREKLVDRSRQWALELGLDNTHFMLANATFSLDGILASYPGKLSMVTILCPDPHFKKRHHKRRVVQKPLVETIAKWMEKGGRVFVQSDVQEVAIHMKAQLEMYGGDSLCLAPEHQDLQNCDGDGWLMMNPLGVPTERETYVLSQGGRMYRSLYIRR</sequence>
<keyword evidence="4" id="KW-0808">Transferase</keyword>
<dbReference type="SUPFAM" id="SSF53335">
    <property type="entry name" value="S-adenosyl-L-methionine-dependent methyltransferases"/>
    <property type="match status" value="1"/>
</dbReference>
<dbReference type="EMBL" id="BFEA01000477">
    <property type="protein sequence ID" value="GBG84468.1"/>
    <property type="molecule type" value="Genomic_DNA"/>
</dbReference>
<keyword evidence="3" id="KW-0489">Methyltransferase</keyword>
<name>A0A388LQ58_CHABU</name>
<dbReference type="FunFam" id="3.40.50.150:FF:000230">
    <property type="entry name" value="tRNA (Guanine-N(7)-)-methyltransferase"/>
    <property type="match status" value="1"/>
</dbReference>
<keyword evidence="5" id="KW-0949">S-adenosyl-L-methionine</keyword>
<dbReference type="OrthoDB" id="47276at2759"/>
<comment type="catalytic activity">
    <reaction evidence="1">
        <text>guanosine(46) in tRNA + S-adenosyl-L-methionine = N(7)-methylguanosine(46) in tRNA + S-adenosyl-L-homocysteine</text>
        <dbReference type="Rhea" id="RHEA:42708"/>
        <dbReference type="Rhea" id="RHEA-COMP:10188"/>
        <dbReference type="Rhea" id="RHEA-COMP:10189"/>
        <dbReference type="ChEBI" id="CHEBI:57856"/>
        <dbReference type="ChEBI" id="CHEBI:59789"/>
        <dbReference type="ChEBI" id="CHEBI:74269"/>
        <dbReference type="ChEBI" id="CHEBI:74480"/>
        <dbReference type="EC" id="2.1.1.33"/>
    </reaction>
</comment>
<dbReference type="EC" id="2.1.1.33" evidence="2"/>
<evidence type="ECO:0000256" key="1">
    <source>
        <dbReference type="ARBA" id="ARBA00000142"/>
    </source>
</evidence>
<dbReference type="STRING" id="69332.A0A388LQ58"/>
<protein>
    <recommendedName>
        <fullName evidence="2">tRNA (guanine(46)-N(7))-methyltransferase</fullName>
        <ecNumber evidence="2">2.1.1.33</ecNumber>
    </recommendedName>
</protein>
<dbReference type="Gramene" id="GBG84468">
    <property type="protein sequence ID" value="GBG84468"/>
    <property type="gene ID" value="CBR_g38752"/>
</dbReference>
<evidence type="ECO:0000256" key="2">
    <source>
        <dbReference type="ARBA" id="ARBA00011977"/>
    </source>
</evidence>
<gene>
    <name evidence="7" type="ORF">CBR_g38752</name>
</gene>
<reference evidence="7 8" key="1">
    <citation type="journal article" date="2018" name="Cell">
        <title>The Chara Genome: Secondary Complexity and Implications for Plant Terrestrialization.</title>
        <authorList>
            <person name="Nishiyama T."/>
            <person name="Sakayama H."/>
            <person name="Vries J.D."/>
            <person name="Buschmann H."/>
            <person name="Saint-Marcoux D."/>
            <person name="Ullrich K.K."/>
            <person name="Haas F.B."/>
            <person name="Vanderstraeten L."/>
            <person name="Becker D."/>
            <person name="Lang D."/>
            <person name="Vosolsobe S."/>
            <person name="Rombauts S."/>
            <person name="Wilhelmsson P.K.I."/>
            <person name="Janitza P."/>
            <person name="Kern R."/>
            <person name="Heyl A."/>
            <person name="Rumpler F."/>
            <person name="Villalobos L.I.A.C."/>
            <person name="Clay J.M."/>
            <person name="Skokan R."/>
            <person name="Toyoda A."/>
            <person name="Suzuki Y."/>
            <person name="Kagoshima H."/>
            <person name="Schijlen E."/>
            <person name="Tajeshwar N."/>
            <person name="Catarino B."/>
            <person name="Hetherington A.J."/>
            <person name="Saltykova A."/>
            <person name="Bonnot C."/>
            <person name="Breuninger H."/>
            <person name="Symeonidi A."/>
            <person name="Radhakrishnan G.V."/>
            <person name="Van Nieuwerburgh F."/>
            <person name="Deforce D."/>
            <person name="Chang C."/>
            <person name="Karol K.G."/>
            <person name="Hedrich R."/>
            <person name="Ulvskov P."/>
            <person name="Glockner G."/>
            <person name="Delwiche C.F."/>
            <person name="Petrasek J."/>
            <person name="Van de Peer Y."/>
            <person name="Friml J."/>
            <person name="Beilby M."/>
            <person name="Dolan L."/>
            <person name="Kohara Y."/>
            <person name="Sugano S."/>
            <person name="Fujiyama A."/>
            <person name="Delaux P.-M."/>
            <person name="Quint M."/>
            <person name="TheiBen G."/>
            <person name="Hagemann M."/>
            <person name="Harholt J."/>
            <person name="Dunand C."/>
            <person name="Zachgo S."/>
            <person name="Langdale J."/>
            <person name="Maumus F."/>
            <person name="Straeten D.V.D."/>
            <person name="Gould S.B."/>
            <person name="Rensing S.A."/>
        </authorList>
    </citation>
    <scope>NUCLEOTIDE SEQUENCE [LARGE SCALE GENOMIC DNA]</scope>
    <source>
        <strain evidence="7 8">S276</strain>
    </source>
</reference>
<accession>A0A388LQ58</accession>
<comment type="caution">
    <text evidence="7">The sequence shown here is derived from an EMBL/GenBank/DDBJ whole genome shotgun (WGS) entry which is preliminary data.</text>
</comment>
<dbReference type="GO" id="GO:0043527">
    <property type="term" value="C:tRNA methyltransferase complex"/>
    <property type="evidence" value="ECO:0007669"/>
    <property type="project" value="TreeGrafter"/>
</dbReference>
<proteinExistence type="predicted"/>
<evidence type="ECO:0000256" key="5">
    <source>
        <dbReference type="ARBA" id="ARBA00022691"/>
    </source>
</evidence>
<dbReference type="Gene3D" id="3.40.50.150">
    <property type="entry name" value="Vaccinia Virus protein VP39"/>
    <property type="match status" value="1"/>
</dbReference>
<dbReference type="GO" id="GO:0008176">
    <property type="term" value="F:tRNA (guanine(46)-N7)-methyltransferase activity"/>
    <property type="evidence" value="ECO:0007669"/>
    <property type="project" value="UniProtKB-EC"/>
</dbReference>
<organism evidence="7 8">
    <name type="scientific">Chara braunii</name>
    <name type="common">Braun's stonewort</name>
    <dbReference type="NCBI Taxonomy" id="69332"/>
    <lineage>
        <taxon>Eukaryota</taxon>
        <taxon>Viridiplantae</taxon>
        <taxon>Streptophyta</taxon>
        <taxon>Charophyceae</taxon>
        <taxon>Charales</taxon>
        <taxon>Characeae</taxon>
        <taxon>Chara</taxon>
    </lineage>
</organism>
<evidence type="ECO:0000256" key="4">
    <source>
        <dbReference type="ARBA" id="ARBA00022679"/>
    </source>
</evidence>
<dbReference type="CDD" id="cd02440">
    <property type="entry name" value="AdoMet_MTases"/>
    <property type="match status" value="1"/>
</dbReference>
<dbReference type="PANTHER" id="PTHR23417">
    <property type="entry name" value="3-DEOXY-D-MANNO-OCTULOSONIC-ACID TRANSFERASE/TRNA GUANINE-N 7 - -METHYLTRANSFERASE"/>
    <property type="match status" value="1"/>
</dbReference>
<dbReference type="InterPro" id="IPR003358">
    <property type="entry name" value="tRNA_(Gua-N-7)_MeTrfase_Trmb"/>
</dbReference>
<dbReference type="Pfam" id="PF02390">
    <property type="entry name" value="Methyltransf_4"/>
    <property type="match status" value="1"/>
</dbReference>
<evidence type="ECO:0000256" key="3">
    <source>
        <dbReference type="ARBA" id="ARBA00022603"/>
    </source>
</evidence>
<dbReference type="PANTHER" id="PTHR23417:SF21">
    <property type="entry name" value="TRNA (GUANINE-N(7)-)-METHYLTRANSFERASE"/>
    <property type="match status" value="1"/>
</dbReference>
<dbReference type="InterPro" id="IPR029063">
    <property type="entry name" value="SAM-dependent_MTases_sf"/>
</dbReference>
<dbReference type="Proteomes" id="UP000265515">
    <property type="component" value="Unassembled WGS sequence"/>
</dbReference>